<keyword evidence="11" id="KW-1185">Reference proteome</keyword>
<dbReference type="InterPro" id="IPR051459">
    <property type="entry name" value="Cytochrome_c-type_DH"/>
</dbReference>
<feature type="domain" description="Cytochrome c" evidence="9">
    <location>
        <begin position="62"/>
        <end position="161"/>
    </location>
</feature>
<protein>
    <submittedName>
        <fullName evidence="10">Cytochrome C</fullName>
    </submittedName>
</protein>
<dbReference type="Gene3D" id="1.10.760.10">
    <property type="entry name" value="Cytochrome c-like domain"/>
    <property type="match status" value="2"/>
</dbReference>
<dbReference type="InterPro" id="IPR036909">
    <property type="entry name" value="Cyt_c-like_dom_sf"/>
</dbReference>
<dbReference type="RefSeq" id="WP_102070197.1">
    <property type="nucleotide sequence ID" value="NZ_PDNV01000007.1"/>
</dbReference>
<evidence type="ECO:0000256" key="4">
    <source>
        <dbReference type="ARBA" id="ARBA00022982"/>
    </source>
</evidence>
<reference evidence="10 11" key="1">
    <citation type="submission" date="2017-10" db="EMBL/GenBank/DDBJ databases">
        <title>Two draft genome sequences of Pusillimonas sp. strains isolated from a nitrate- and radionuclide-contaminated groundwater in Russia.</title>
        <authorList>
            <person name="Grouzdev D.S."/>
            <person name="Tourova T.P."/>
            <person name="Goeva M.A."/>
            <person name="Babich T.L."/>
            <person name="Sokolova D.S."/>
            <person name="Abdullin R."/>
            <person name="Poltaraus A.B."/>
            <person name="Toshchakov S.V."/>
            <person name="Nazina T.N."/>
        </authorList>
    </citation>
    <scope>NUCLEOTIDE SEQUENCE [LARGE SCALE GENOMIC DNA]</scope>
    <source>
        <strain evidence="10 11">JR1/69-2-13</strain>
    </source>
</reference>
<dbReference type="SUPFAM" id="SSF46626">
    <property type="entry name" value="Cytochrome c"/>
    <property type="match status" value="2"/>
</dbReference>
<keyword evidence="5 6" id="KW-0408">Iron</keyword>
<proteinExistence type="predicted"/>
<keyword evidence="8" id="KW-0732">Signal</keyword>
<evidence type="ECO:0000256" key="7">
    <source>
        <dbReference type="SAM" id="MobiDB-lite"/>
    </source>
</evidence>
<dbReference type="GO" id="GO:0005506">
    <property type="term" value="F:iron ion binding"/>
    <property type="evidence" value="ECO:0007669"/>
    <property type="project" value="InterPro"/>
</dbReference>
<dbReference type="Proteomes" id="UP000234328">
    <property type="component" value="Unassembled WGS sequence"/>
</dbReference>
<comment type="PTM">
    <text evidence="6">Binds 1 heme c group covalently per subunit.</text>
</comment>
<feature type="region of interest" description="Disordered" evidence="7">
    <location>
        <begin position="270"/>
        <end position="294"/>
    </location>
</feature>
<dbReference type="GO" id="GO:0020037">
    <property type="term" value="F:heme binding"/>
    <property type="evidence" value="ECO:0007669"/>
    <property type="project" value="InterPro"/>
</dbReference>
<feature type="binding site" description="covalent" evidence="6">
    <location>
        <position position="307"/>
    </location>
    <ligand>
        <name>heme c</name>
        <dbReference type="ChEBI" id="CHEBI:61717"/>
    </ligand>
</feature>
<dbReference type="InterPro" id="IPR009056">
    <property type="entry name" value="Cyt_c-like_dom"/>
</dbReference>
<organism evidence="10 11">
    <name type="scientific">Pollutimonas nitritireducens</name>
    <dbReference type="NCBI Taxonomy" id="2045209"/>
    <lineage>
        <taxon>Bacteria</taxon>
        <taxon>Pseudomonadati</taxon>
        <taxon>Pseudomonadota</taxon>
        <taxon>Betaproteobacteria</taxon>
        <taxon>Burkholderiales</taxon>
        <taxon>Alcaligenaceae</taxon>
        <taxon>Pollutimonas</taxon>
    </lineage>
</organism>
<gene>
    <name evidence="10" type="ORF">CR155_11555</name>
</gene>
<keyword evidence="1" id="KW-0813">Transport</keyword>
<evidence type="ECO:0000256" key="6">
    <source>
        <dbReference type="PIRSR" id="PIRSR602324-1"/>
    </source>
</evidence>
<dbReference type="OrthoDB" id="9811281at2"/>
<dbReference type="AlphaFoldDB" id="A0A2N4UEN2"/>
<evidence type="ECO:0000256" key="3">
    <source>
        <dbReference type="ARBA" id="ARBA00022723"/>
    </source>
</evidence>
<dbReference type="PRINTS" id="PR00606">
    <property type="entry name" value="CYTCHROMECID"/>
</dbReference>
<evidence type="ECO:0000256" key="2">
    <source>
        <dbReference type="ARBA" id="ARBA00022617"/>
    </source>
</evidence>
<feature type="signal peptide" evidence="8">
    <location>
        <begin position="1"/>
        <end position="24"/>
    </location>
</feature>
<keyword evidence="2 6" id="KW-0349">Heme</keyword>
<evidence type="ECO:0000256" key="1">
    <source>
        <dbReference type="ARBA" id="ARBA00022448"/>
    </source>
</evidence>
<evidence type="ECO:0000313" key="10">
    <source>
        <dbReference type="EMBL" id="PLC53474.1"/>
    </source>
</evidence>
<dbReference type="PANTHER" id="PTHR35008">
    <property type="entry name" value="BLL4482 PROTEIN-RELATED"/>
    <property type="match status" value="1"/>
</dbReference>
<feature type="domain" description="Cytochrome c" evidence="9">
    <location>
        <begin position="279"/>
        <end position="378"/>
    </location>
</feature>
<feature type="binding site" description="covalent" evidence="6">
    <location>
        <position position="356"/>
    </location>
    <ligand>
        <name>heme c</name>
        <dbReference type="ChEBI" id="CHEBI:61717"/>
    </ligand>
</feature>
<dbReference type="PROSITE" id="PS51007">
    <property type="entry name" value="CYTC"/>
    <property type="match status" value="2"/>
</dbReference>
<dbReference type="GO" id="GO:0009055">
    <property type="term" value="F:electron transfer activity"/>
    <property type="evidence" value="ECO:0007669"/>
    <property type="project" value="InterPro"/>
</dbReference>
<dbReference type="InterPro" id="IPR002324">
    <property type="entry name" value="Cyt_c_ID"/>
</dbReference>
<name>A0A2N4UEN2_9BURK</name>
<evidence type="ECO:0000313" key="11">
    <source>
        <dbReference type="Proteomes" id="UP000234328"/>
    </source>
</evidence>
<keyword evidence="3 6" id="KW-0479">Metal-binding</keyword>
<dbReference type="PANTHER" id="PTHR35008:SF8">
    <property type="entry name" value="ALCOHOL DEHYDROGENASE CYTOCHROME C SUBUNIT"/>
    <property type="match status" value="1"/>
</dbReference>
<dbReference type="Pfam" id="PF13442">
    <property type="entry name" value="Cytochrome_CBB3"/>
    <property type="match status" value="1"/>
</dbReference>
<feature type="chain" id="PRO_5014672135" evidence="8">
    <location>
        <begin position="25"/>
        <end position="380"/>
    </location>
</feature>
<evidence type="ECO:0000256" key="5">
    <source>
        <dbReference type="ARBA" id="ARBA00023004"/>
    </source>
</evidence>
<keyword evidence="4" id="KW-0249">Electron transport</keyword>
<feature type="binding site" description="covalent" evidence="6">
    <location>
        <position position="311"/>
    </location>
    <ligand>
        <name>heme c</name>
        <dbReference type="ChEBI" id="CHEBI:61717"/>
    </ligand>
</feature>
<evidence type="ECO:0000256" key="8">
    <source>
        <dbReference type="SAM" id="SignalP"/>
    </source>
</evidence>
<accession>A0A2N4UEN2</accession>
<evidence type="ECO:0000259" key="9">
    <source>
        <dbReference type="PROSITE" id="PS51007"/>
    </source>
</evidence>
<sequence>MFRWTKRALLSCALGAVFSTSALADNAAATKYGVGRPATETELKAWDIDVRPDFKGLPKGSGTIDQGADIWDSTCASCHGSFGESNSVFTPLVGGTTLDDIVTGRVAALTGGGQPSRTTLMKVPTVSTLWDYIHRAMPWDNPKSLEPDEVYAVLAYLLNLAEIVPSDFTLSNENIAQVQEKMPNRNGMKSWEGLWKVDGKPDTGNVICTSDCVTADQPSSTLPPQARNTHGDLAAQMRIVGPVRGVNTQAPALSGSVDDNLEQVREHARGTLATTQAPGAVDQGDAKEAPTDESAQPVMALLTDSGCMACHAKDKRVLGPSFVDIAAKYKGQDGAADKLIAKVQKGGAGVWGAIPMPSHSTLSDDDAKSMVERMLAEAGQ</sequence>
<comment type="caution">
    <text evidence="10">The sequence shown here is derived from an EMBL/GenBank/DDBJ whole genome shotgun (WGS) entry which is preliminary data.</text>
</comment>
<dbReference type="EMBL" id="PDNV01000007">
    <property type="protein sequence ID" value="PLC53474.1"/>
    <property type="molecule type" value="Genomic_DNA"/>
</dbReference>